<evidence type="ECO:0000256" key="1">
    <source>
        <dbReference type="SAM" id="Phobius"/>
    </source>
</evidence>
<gene>
    <name evidence="2" type="ORF">EVB02_01940</name>
</gene>
<feature type="transmembrane region" description="Helical" evidence="1">
    <location>
        <begin position="44"/>
        <end position="64"/>
    </location>
</feature>
<organism evidence="2 3">
    <name type="scientific">SAR92 clade bacterium</name>
    <dbReference type="NCBI Taxonomy" id="2315479"/>
    <lineage>
        <taxon>Bacteria</taxon>
        <taxon>Pseudomonadati</taxon>
        <taxon>Pseudomonadota</taxon>
        <taxon>Gammaproteobacteria</taxon>
        <taxon>Cellvibrionales</taxon>
        <taxon>Porticoccaceae</taxon>
        <taxon>SAR92 clade</taxon>
    </lineage>
</organism>
<dbReference type="Proteomes" id="UP000318148">
    <property type="component" value="Unassembled WGS sequence"/>
</dbReference>
<evidence type="ECO:0000313" key="3">
    <source>
        <dbReference type="Proteomes" id="UP000318148"/>
    </source>
</evidence>
<evidence type="ECO:0000313" key="2">
    <source>
        <dbReference type="EMBL" id="RZO07121.1"/>
    </source>
</evidence>
<dbReference type="Pfam" id="PF11146">
    <property type="entry name" value="DUF2905"/>
    <property type="match status" value="1"/>
</dbReference>
<comment type="caution">
    <text evidence="2">The sequence shown here is derived from an EMBL/GenBank/DDBJ whole genome shotgun (WGS) entry which is preliminary data.</text>
</comment>
<dbReference type="EMBL" id="SHBO01000016">
    <property type="protein sequence ID" value="RZO07121.1"/>
    <property type="molecule type" value="Genomic_DNA"/>
</dbReference>
<keyword evidence="1" id="KW-1133">Transmembrane helix</keyword>
<name>A0A520LMF5_9GAMM</name>
<dbReference type="PANTHER" id="PTHR36443:SF1">
    <property type="entry name" value="BSR5223 PROTEIN"/>
    <property type="match status" value="1"/>
</dbReference>
<reference evidence="2 3" key="1">
    <citation type="submission" date="2019-02" db="EMBL/GenBank/DDBJ databases">
        <title>Prokaryotic population dynamics and viral predation in marine succession experiment using metagenomics: the confinement effect.</title>
        <authorList>
            <person name="Haro-Moreno J.M."/>
            <person name="Rodriguez-Valera F."/>
            <person name="Lopez-Perez M."/>
        </authorList>
    </citation>
    <scope>NUCLEOTIDE SEQUENCE [LARGE SCALE GENOMIC DNA]</scope>
    <source>
        <strain evidence="2">MED-G169</strain>
    </source>
</reference>
<sequence>MQKVLIILGICILLLGILFPIIKKLPFGRLPGDIFIQSGNTSFFFPIVTCILISIILTVGFNIFK</sequence>
<proteinExistence type="predicted"/>
<protein>
    <submittedName>
        <fullName evidence="2">DUF2905 domain-containing protein</fullName>
    </submittedName>
</protein>
<keyword evidence="1" id="KW-0812">Transmembrane</keyword>
<keyword evidence="1" id="KW-0472">Membrane</keyword>
<dbReference type="AlphaFoldDB" id="A0A520LMF5"/>
<dbReference type="InterPro" id="IPR021320">
    <property type="entry name" value="DUF2905"/>
</dbReference>
<accession>A0A520LMF5</accession>
<dbReference type="PANTHER" id="PTHR36443">
    <property type="entry name" value="BSR5223 PROTEIN"/>
    <property type="match status" value="1"/>
</dbReference>